<evidence type="ECO:0000313" key="3">
    <source>
        <dbReference type="Proteomes" id="UP000245629"/>
    </source>
</evidence>
<dbReference type="Pfam" id="PF09955">
    <property type="entry name" value="DUF2189"/>
    <property type="match status" value="1"/>
</dbReference>
<dbReference type="InterPro" id="IPR018692">
    <property type="entry name" value="DUF2189"/>
</dbReference>
<organism evidence="2 3">
    <name type="scientific">Azospirillum thermophilum</name>
    <dbReference type="NCBI Taxonomy" id="2202148"/>
    <lineage>
        <taxon>Bacteria</taxon>
        <taxon>Pseudomonadati</taxon>
        <taxon>Pseudomonadota</taxon>
        <taxon>Alphaproteobacteria</taxon>
        <taxon>Rhodospirillales</taxon>
        <taxon>Azospirillaceae</taxon>
        <taxon>Azospirillum</taxon>
    </lineage>
</organism>
<keyword evidence="1" id="KW-1133">Transmembrane helix</keyword>
<keyword evidence="1" id="KW-0812">Transmembrane</keyword>
<keyword evidence="1" id="KW-0472">Membrane</keyword>
<feature type="transmembrane region" description="Helical" evidence="1">
    <location>
        <begin position="120"/>
        <end position="147"/>
    </location>
</feature>
<sequence length="264" mass="28642">MSDIISHRGVAEGTGMFPAVHAVGRDRPLEWLKAGWHDFLAAPAIGLAYGALAVVSSYFVVFGLALSGYHYLVLPAAAGFMIVGPALVVGIYEASRLMQAGERPTLLRVAFAFRRNPGQIAAMGLALLMLFFAWIRWAFILFMMFFSMNPPPLDQIVTRIFFSAESLPFLLTGTVVGAVLATAVFMLSVVAIPMLLDRDTNVFTAMFTSAKAVYHNIPAMLLWAAVLAGMIGLSFLTGFLGLLVVLPVLGHATWHCYRDLVARS</sequence>
<feature type="transmembrane region" description="Helical" evidence="1">
    <location>
        <begin position="39"/>
        <end position="66"/>
    </location>
</feature>
<feature type="transmembrane region" description="Helical" evidence="1">
    <location>
        <begin position="167"/>
        <end position="196"/>
    </location>
</feature>
<gene>
    <name evidence="2" type="ORF">DEW08_01320</name>
</gene>
<dbReference type="KEGG" id="azz:DEW08_01320"/>
<protein>
    <recommendedName>
        <fullName evidence="4">DUF2189 domain-containing protein</fullName>
    </recommendedName>
</protein>
<evidence type="ECO:0000256" key="1">
    <source>
        <dbReference type="SAM" id="Phobius"/>
    </source>
</evidence>
<dbReference type="RefSeq" id="WP_109323813.1">
    <property type="nucleotide sequence ID" value="NZ_CP029352.1"/>
</dbReference>
<dbReference type="AlphaFoldDB" id="A0A2S2CKP5"/>
<accession>A0A2S2CKP5</accession>
<proteinExistence type="predicted"/>
<keyword evidence="3" id="KW-1185">Reference proteome</keyword>
<dbReference type="OrthoDB" id="9809543at2"/>
<reference evidence="3" key="1">
    <citation type="submission" date="2018-05" db="EMBL/GenBank/DDBJ databases">
        <title>Azospirillum thermophila sp. nov., a novel isolated from hot spring.</title>
        <authorList>
            <person name="Zhao Z."/>
        </authorList>
    </citation>
    <scope>NUCLEOTIDE SEQUENCE [LARGE SCALE GENOMIC DNA]</scope>
    <source>
        <strain evidence="3">CFH 70021</strain>
    </source>
</reference>
<feature type="transmembrane region" description="Helical" evidence="1">
    <location>
        <begin position="72"/>
        <end position="92"/>
    </location>
</feature>
<evidence type="ECO:0008006" key="4">
    <source>
        <dbReference type="Google" id="ProtNLM"/>
    </source>
</evidence>
<evidence type="ECO:0000313" key="2">
    <source>
        <dbReference type="EMBL" id="AWK84999.1"/>
    </source>
</evidence>
<feature type="transmembrane region" description="Helical" evidence="1">
    <location>
        <begin position="217"/>
        <end position="245"/>
    </location>
</feature>
<dbReference type="Proteomes" id="UP000245629">
    <property type="component" value="Chromosome 1"/>
</dbReference>
<dbReference type="EMBL" id="CP029352">
    <property type="protein sequence ID" value="AWK84999.1"/>
    <property type="molecule type" value="Genomic_DNA"/>
</dbReference>
<name>A0A2S2CKP5_9PROT</name>